<dbReference type="AlphaFoldDB" id="A0AAD7CAD8"/>
<dbReference type="InterPro" id="IPR052389">
    <property type="entry name" value="Sec_Metab_Biosynth-Assoc"/>
</dbReference>
<dbReference type="Pfam" id="PF13622">
    <property type="entry name" value="4HBT_3"/>
    <property type="match status" value="1"/>
</dbReference>
<protein>
    <submittedName>
        <fullName evidence="2">Thioesterase-like superfamily-domain-containing protein</fullName>
    </submittedName>
</protein>
<dbReference type="Gene3D" id="2.40.160.210">
    <property type="entry name" value="Acyl-CoA thioesterase, double hotdog domain"/>
    <property type="match status" value="1"/>
</dbReference>
<evidence type="ECO:0000313" key="2">
    <source>
        <dbReference type="EMBL" id="KAJ7643777.1"/>
    </source>
</evidence>
<sequence>MAPLGKATSVELDKSSNSTDGFKVFRGNVDPEWCVGDVPNGGYVLALALQACIQYQESTTHPDPIHVTGHYLQATSLGPFEVRVRTLKRGRGFTNVLADLVQQNRTRITTHMIFGSLEPQPDSFSLSPPSVYARRHPLHVHPSNAVLTRMARPWKFSHHIKWAGDPHLRAQNLPDHPSWKSVNADSIGGRGLLWGAWVKLQGEGERVTPASIAFLADIFINLPGLLPRNERNGLVPSETWFPTMTLILEFKARIPPASERHSASTIGLYATGTFMGEPQGRHDSYLEVWTAPSELGHGVETKGWREQQFCLATATQMALSLPMTVNASRAKYNSSKL</sequence>
<comment type="caution">
    <text evidence="2">The sequence shown here is derived from an EMBL/GenBank/DDBJ whole genome shotgun (WGS) entry which is preliminary data.</text>
</comment>
<dbReference type="InterPro" id="IPR049449">
    <property type="entry name" value="TesB_ACOT8-like_N"/>
</dbReference>
<dbReference type="EMBL" id="JARKIF010000003">
    <property type="protein sequence ID" value="KAJ7643777.1"/>
    <property type="molecule type" value="Genomic_DNA"/>
</dbReference>
<evidence type="ECO:0000313" key="3">
    <source>
        <dbReference type="Proteomes" id="UP001221142"/>
    </source>
</evidence>
<keyword evidence="3" id="KW-1185">Reference proteome</keyword>
<feature type="domain" description="Acyl-CoA thioesterase-like N-terminal HotDog" evidence="1">
    <location>
        <begin position="30"/>
        <end position="114"/>
    </location>
</feature>
<reference evidence="2" key="1">
    <citation type="submission" date="2023-03" db="EMBL/GenBank/DDBJ databases">
        <title>Massive genome expansion in bonnet fungi (Mycena s.s.) driven by repeated elements and novel gene families across ecological guilds.</title>
        <authorList>
            <consortium name="Lawrence Berkeley National Laboratory"/>
            <person name="Harder C.B."/>
            <person name="Miyauchi S."/>
            <person name="Viragh M."/>
            <person name="Kuo A."/>
            <person name="Thoen E."/>
            <person name="Andreopoulos B."/>
            <person name="Lu D."/>
            <person name="Skrede I."/>
            <person name="Drula E."/>
            <person name="Henrissat B."/>
            <person name="Morin E."/>
            <person name="Kohler A."/>
            <person name="Barry K."/>
            <person name="LaButti K."/>
            <person name="Morin E."/>
            <person name="Salamov A."/>
            <person name="Lipzen A."/>
            <person name="Mereny Z."/>
            <person name="Hegedus B."/>
            <person name="Baldrian P."/>
            <person name="Stursova M."/>
            <person name="Weitz H."/>
            <person name="Taylor A."/>
            <person name="Grigoriev I.V."/>
            <person name="Nagy L.G."/>
            <person name="Martin F."/>
            <person name="Kauserud H."/>
        </authorList>
    </citation>
    <scope>NUCLEOTIDE SEQUENCE</scope>
    <source>
        <strain evidence="2">9284</strain>
    </source>
</reference>
<dbReference type="InterPro" id="IPR029069">
    <property type="entry name" value="HotDog_dom_sf"/>
</dbReference>
<accession>A0AAD7CAD8</accession>
<gene>
    <name evidence="2" type="ORF">FB45DRAFT_281864</name>
</gene>
<organism evidence="2 3">
    <name type="scientific">Roridomyces roridus</name>
    <dbReference type="NCBI Taxonomy" id="1738132"/>
    <lineage>
        <taxon>Eukaryota</taxon>
        <taxon>Fungi</taxon>
        <taxon>Dikarya</taxon>
        <taxon>Basidiomycota</taxon>
        <taxon>Agaricomycotina</taxon>
        <taxon>Agaricomycetes</taxon>
        <taxon>Agaricomycetidae</taxon>
        <taxon>Agaricales</taxon>
        <taxon>Marasmiineae</taxon>
        <taxon>Mycenaceae</taxon>
        <taxon>Roridomyces</taxon>
    </lineage>
</organism>
<proteinExistence type="predicted"/>
<dbReference type="InterPro" id="IPR042171">
    <property type="entry name" value="Acyl-CoA_hotdog"/>
</dbReference>
<dbReference type="SUPFAM" id="SSF54637">
    <property type="entry name" value="Thioesterase/thiol ester dehydrase-isomerase"/>
    <property type="match status" value="1"/>
</dbReference>
<dbReference type="Proteomes" id="UP001221142">
    <property type="component" value="Unassembled WGS sequence"/>
</dbReference>
<dbReference type="PANTHER" id="PTHR38110">
    <property type="entry name" value="CHROMOSOME 23, WHOLE GENOME SHOTGUN SEQUENCE"/>
    <property type="match status" value="1"/>
</dbReference>
<name>A0AAD7CAD8_9AGAR</name>
<evidence type="ECO:0000259" key="1">
    <source>
        <dbReference type="Pfam" id="PF13622"/>
    </source>
</evidence>
<dbReference type="PANTHER" id="PTHR38110:SF1">
    <property type="entry name" value="THIOESTERASE DOMAIN-CONTAINING PROTEIN"/>
    <property type="match status" value="1"/>
</dbReference>